<dbReference type="InterPro" id="IPR018097">
    <property type="entry name" value="EGF_Ca-bd_CS"/>
</dbReference>
<dbReference type="Pfam" id="PF00008">
    <property type="entry name" value="EGF"/>
    <property type="match status" value="1"/>
</dbReference>
<keyword evidence="10" id="KW-1185">Reference proteome</keyword>
<dbReference type="SMART" id="SM00181">
    <property type="entry name" value="EGF"/>
    <property type="match status" value="2"/>
</dbReference>
<evidence type="ECO:0000256" key="3">
    <source>
        <dbReference type="ARBA" id="ARBA00022737"/>
    </source>
</evidence>
<evidence type="ECO:0000313" key="9">
    <source>
        <dbReference type="EMBL" id="PFX22529.1"/>
    </source>
</evidence>
<evidence type="ECO:0000256" key="6">
    <source>
        <dbReference type="ARBA" id="ARBA00023180"/>
    </source>
</evidence>
<dbReference type="Gene3D" id="2.10.25.10">
    <property type="entry name" value="Laminin"/>
    <property type="match status" value="2"/>
</dbReference>
<dbReference type="PANTHER" id="PTHR24039:SF28">
    <property type="entry name" value="EGF-LIKE DOMAIN-CONTAINING PROTEIN"/>
    <property type="match status" value="1"/>
</dbReference>
<dbReference type="OrthoDB" id="5946752at2759"/>
<keyword evidence="6" id="KW-0325">Glycoprotein</keyword>
<dbReference type="Proteomes" id="UP000225706">
    <property type="component" value="Unassembled WGS sequence"/>
</dbReference>
<dbReference type="InterPro" id="IPR001881">
    <property type="entry name" value="EGF-like_Ca-bd_dom"/>
</dbReference>
<evidence type="ECO:0000256" key="4">
    <source>
        <dbReference type="ARBA" id="ARBA00022837"/>
    </source>
</evidence>
<dbReference type="PANTHER" id="PTHR24039">
    <property type="entry name" value="FIBRILLIN-RELATED"/>
    <property type="match status" value="1"/>
</dbReference>
<gene>
    <name evidence="9" type="primary">FAT1</name>
    <name evidence="9" type="ORF">AWC38_SpisGene12937</name>
</gene>
<organism evidence="9 10">
    <name type="scientific">Stylophora pistillata</name>
    <name type="common">Smooth cauliflower coral</name>
    <dbReference type="NCBI Taxonomy" id="50429"/>
    <lineage>
        <taxon>Eukaryota</taxon>
        <taxon>Metazoa</taxon>
        <taxon>Cnidaria</taxon>
        <taxon>Anthozoa</taxon>
        <taxon>Hexacorallia</taxon>
        <taxon>Scleractinia</taxon>
        <taxon>Astrocoeniina</taxon>
        <taxon>Pocilloporidae</taxon>
        <taxon>Stylophora</taxon>
    </lineage>
</organism>
<comment type="caution">
    <text evidence="7">Lacks conserved residue(s) required for the propagation of feature annotation.</text>
</comment>
<protein>
    <submittedName>
        <fullName evidence="9">Protocadherin Fat 1</fullName>
    </submittedName>
</protein>
<evidence type="ECO:0000256" key="5">
    <source>
        <dbReference type="ARBA" id="ARBA00023157"/>
    </source>
</evidence>
<dbReference type="CDD" id="cd00054">
    <property type="entry name" value="EGF_CA"/>
    <property type="match status" value="2"/>
</dbReference>
<evidence type="ECO:0000256" key="2">
    <source>
        <dbReference type="ARBA" id="ARBA00022729"/>
    </source>
</evidence>
<keyword evidence="4" id="KW-0106">Calcium</keyword>
<accession>A0A2B4S0G2</accession>
<dbReference type="STRING" id="50429.A0A2B4S0G2"/>
<dbReference type="InterPro" id="IPR024731">
    <property type="entry name" value="NELL2-like_EGF"/>
</dbReference>
<proteinExistence type="predicted"/>
<keyword evidence="2" id="KW-0732">Signal</keyword>
<dbReference type="PROSITE" id="PS00022">
    <property type="entry name" value="EGF_1"/>
    <property type="match status" value="1"/>
</dbReference>
<sequence length="399" mass="44788">MKNNNNTYLAPSVNSRDGLLSLDKFHYLDVPPIDIIIVYDDFECIFECLNHPLCMSVNLATEEQLRCQLLSSHKENNTKKLYQNKSSDHYYFAKLPCSSKRCQNRGTCLHTKRNYKLFECLCEHGFSGEHCEKDIDECSKGGHTCDVNANCQNTNGSYNCSCKKGYTGDGRSCSENSICKEAHNKKLINESGVVTLQIGSITTSVFCHVGDFGCGDGAWTLVMKIDGSKLTFHYDSNYWSNKEEYNLPGGVTGFDSLETKLPTYWNTSFTKICLGMKINQDFRFIVIDKIADSLYTLIADGQYRNTSLGPDTWKSLIGSQGYLQPHCNKEGFNLVPEKPYWKNKACKARIGIFANNQKNCDDVDSRIGFGTGGGRDKNNTCGNDGDRIHIKAMGYILVQ</sequence>
<dbReference type="Pfam" id="PF12947">
    <property type="entry name" value="EGF_3"/>
    <property type="match status" value="1"/>
</dbReference>
<dbReference type="FunFam" id="2.10.25.10:FF:000038">
    <property type="entry name" value="Fibrillin 2"/>
    <property type="match status" value="1"/>
</dbReference>
<dbReference type="PROSITE" id="PS50026">
    <property type="entry name" value="EGF_3"/>
    <property type="match status" value="2"/>
</dbReference>
<dbReference type="InterPro" id="IPR000152">
    <property type="entry name" value="EGF-type_Asp/Asn_hydroxyl_site"/>
</dbReference>
<dbReference type="SMART" id="SM00179">
    <property type="entry name" value="EGF_CA"/>
    <property type="match status" value="1"/>
</dbReference>
<feature type="domain" description="EGF-like" evidence="8">
    <location>
        <begin position="134"/>
        <end position="174"/>
    </location>
</feature>
<dbReference type="InterPro" id="IPR000742">
    <property type="entry name" value="EGF"/>
</dbReference>
<dbReference type="GO" id="GO:0005509">
    <property type="term" value="F:calcium ion binding"/>
    <property type="evidence" value="ECO:0007669"/>
    <property type="project" value="InterPro"/>
</dbReference>
<dbReference type="EMBL" id="LSMT01000236">
    <property type="protein sequence ID" value="PFX22529.1"/>
    <property type="molecule type" value="Genomic_DNA"/>
</dbReference>
<dbReference type="PROSITE" id="PS01187">
    <property type="entry name" value="EGF_CA"/>
    <property type="match status" value="1"/>
</dbReference>
<keyword evidence="1 7" id="KW-0245">EGF-like domain</keyword>
<dbReference type="PROSITE" id="PS00010">
    <property type="entry name" value="ASX_HYDROXYL"/>
    <property type="match status" value="1"/>
</dbReference>
<reference evidence="10" key="1">
    <citation type="journal article" date="2017" name="bioRxiv">
        <title>Comparative analysis of the genomes of Stylophora pistillata and Acropora digitifera provides evidence for extensive differences between species of corals.</title>
        <authorList>
            <person name="Voolstra C.R."/>
            <person name="Li Y."/>
            <person name="Liew Y.J."/>
            <person name="Baumgarten S."/>
            <person name="Zoccola D."/>
            <person name="Flot J.-F."/>
            <person name="Tambutte S."/>
            <person name="Allemand D."/>
            <person name="Aranda M."/>
        </authorList>
    </citation>
    <scope>NUCLEOTIDE SEQUENCE [LARGE SCALE GENOMIC DNA]</scope>
</reference>
<feature type="domain" description="EGF-like" evidence="8">
    <location>
        <begin position="93"/>
        <end position="132"/>
    </location>
</feature>
<dbReference type="AlphaFoldDB" id="A0A2B4S0G2"/>
<keyword evidence="3" id="KW-0677">Repeat</keyword>
<feature type="disulfide bond" evidence="7">
    <location>
        <begin position="122"/>
        <end position="131"/>
    </location>
</feature>
<dbReference type="PROSITE" id="PS01186">
    <property type="entry name" value="EGF_2"/>
    <property type="match status" value="2"/>
</dbReference>
<evidence type="ECO:0000313" key="10">
    <source>
        <dbReference type="Proteomes" id="UP000225706"/>
    </source>
</evidence>
<name>A0A2B4S0G2_STYPI</name>
<keyword evidence="5 7" id="KW-1015">Disulfide bond</keyword>
<evidence type="ECO:0000256" key="7">
    <source>
        <dbReference type="PROSITE-ProRule" id="PRU00076"/>
    </source>
</evidence>
<evidence type="ECO:0000256" key="1">
    <source>
        <dbReference type="ARBA" id="ARBA00022536"/>
    </source>
</evidence>
<evidence type="ECO:0000259" key="8">
    <source>
        <dbReference type="PROSITE" id="PS50026"/>
    </source>
</evidence>
<dbReference type="SUPFAM" id="SSF57196">
    <property type="entry name" value="EGF/Laminin"/>
    <property type="match status" value="2"/>
</dbReference>
<comment type="caution">
    <text evidence="9">The sequence shown here is derived from an EMBL/GenBank/DDBJ whole genome shotgun (WGS) entry which is preliminary data.</text>
</comment>